<keyword evidence="9" id="KW-0614">Plasmid</keyword>
<accession>C5B560</accession>
<evidence type="ECO:0000256" key="3">
    <source>
        <dbReference type="ARBA" id="ARBA00022475"/>
    </source>
</evidence>
<keyword evidence="6 7" id="KW-0472">Membrane</keyword>
<evidence type="ECO:0000256" key="6">
    <source>
        <dbReference type="ARBA" id="ARBA00023136"/>
    </source>
</evidence>
<dbReference type="Pfam" id="PF00482">
    <property type="entry name" value="T2SSF"/>
    <property type="match status" value="2"/>
</dbReference>
<evidence type="ECO:0000256" key="5">
    <source>
        <dbReference type="ARBA" id="ARBA00022989"/>
    </source>
</evidence>
<keyword evidence="5 7" id="KW-1133">Transmembrane helix</keyword>
<organism evidence="9 10">
    <name type="scientific">Methylorubrum extorquens (strain ATCC 14718 / DSM 1338 / JCM 2805 / NCIMB 9133 / AM1)</name>
    <name type="common">Methylobacterium extorquens</name>
    <dbReference type="NCBI Taxonomy" id="272630"/>
    <lineage>
        <taxon>Bacteria</taxon>
        <taxon>Pseudomonadati</taxon>
        <taxon>Pseudomonadota</taxon>
        <taxon>Alphaproteobacteria</taxon>
        <taxon>Hyphomicrobiales</taxon>
        <taxon>Methylobacteriaceae</taxon>
        <taxon>Methylorubrum</taxon>
    </lineage>
</organism>
<feature type="transmembrane region" description="Helical" evidence="7">
    <location>
        <begin position="325"/>
        <end position="342"/>
    </location>
</feature>
<dbReference type="GO" id="GO:0005886">
    <property type="term" value="C:plasma membrane"/>
    <property type="evidence" value="ECO:0007669"/>
    <property type="project" value="UniProtKB-SubCell"/>
</dbReference>
<comment type="subcellular location">
    <subcellularLocation>
        <location evidence="1">Cell membrane</location>
        <topology evidence="1">Multi-pass membrane protein</topology>
    </subcellularLocation>
</comment>
<dbReference type="OrthoDB" id="9766989at2"/>
<proteinExistence type="inferred from homology"/>
<comment type="similarity">
    <text evidence="2">Belongs to the GSP F family.</text>
</comment>
<evidence type="ECO:0000313" key="9">
    <source>
        <dbReference type="EMBL" id="ACS43592.1"/>
    </source>
</evidence>
<evidence type="ECO:0000256" key="4">
    <source>
        <dbReference type="ARBA" id="ARBA00022692"/>
    </source>
</evidence>
<dbReference type="InterPro" id="IPR042094">
    <property type="entry name" value="T2SS_GspF_sf"/>
</dbReference>
<dbReference type="RefSeq" id="WP_012754031.1">
    <property type="nucleotide sequence ID" value="NC_012811.1"/>
</dbReference>
<dbReference type="InterPro" id="IPR018076">
    <property type="entry name" value="T2SS_GspF_dom"/>
</dbReference>
<name>C5B560_METEA</name>
<feature type="transmembrane region" description="Helical" evidence="7">
    <location>
        <begin position="177"/>
        <end position="195"/>
    </location>
</feature>
<dbReference type="PANTHER" id="PTHR30012:SF0">
    <property type="entry name" value="TYPE II SECRETION SYSTEM PROTEIN F-RELATED"/>
    <property type="match status" value="1"/>
</dbReference>
<evidence type="ECO:0000256" key="2">
    <source>
        <dbReference type="ARBA" id="ARBA00005745"/>
    </source>
</evidence>
<dbReference type="Gene3D" id="1.20.81.30">
    <property type="entry name" value="Type II secretion system (T2SS), domain F"/>
    <property type="match status" value="2"/>
</dbReference>
<dbReference type="Proteomes" id="UP000009081">
    <property type="component" value="Plasmid megaplasmid"/>
</dbReference>
<dbReference type="InterPro" id="IPR003004">
    <property type="entry name" value="GspF/PilC"/>
</dbReference>
<reference evidence="9 10" key="1">
    <citation type="journal article" date="2009" name="PLoS ONE">
        <title>Methylobacterium genome sequences: a reference blueprint to investigate microbial metabolism of C1 compounds from natural and industrial sources.</title>
        <authorList>
            <person name="Vuilleumier S."/>
            <person name="Chistoserdova L."/>
            <person name="Lee M.-C."/>
            <person name="Bringel F."/>
            <person name="Lajus A."/>
            <person name="Zhou Y."/>
            <person name="Gourion B."/>
            <person name="Barbe V."/>
            <person name="Chang J."/>
            <person name="Cruveiller S."/>
            <person name="Dossat C."/>
            <person name="Gillett W."/>
            <person name="Gruffaz C."/>
            <person name="Haugen E."/>
            <person name="Hourcade E."/>
            <person name="Levy R."/>
            <person name="Mangenot S."/>
            <person name="Muller E."/>
            <person name="Nadalig T."/>
            <person name="Pagni M."/>
            <person name="Penny C."/>
            <person name="Peyraud R."/>
            <person name="Robinson D.G."/>
            <person name="Roche D."/>
            <person name="Rouy Z."/>
            <person name="Saenampechek C."/>
            <person name="Salvignol G."/>
            <person name="Vallenet D."/>
            <person name="Wu Z."/>
            <person name="Marx C.J."/>
            <person name="Vorholt J.A."/>
            <person name="Olson M.V."/>
            <person name="Kaul R."/>
            <person name="Weissenbach J."/>
            <person name="Medigue C."/>
            <person name="Lidstrom M.E."/>
        </authorList>
    </citation>
    <scope>NUCLEOTIDE SEQUENCE [LARGE SCALE GENOMIC DNA]</scope>
    <source>
        <strain evidence="10">ATCC 14718 / DSM 1338 / JCM 2805 / NCIMB 9133 / AM1</strain>
    </source>
</reference>
<keyword evidence="4 7" id="KW-0812">Transmembrane</keyword>
<gene>
    <name evidence="9" type="ordered locus">MexAM1_META2p0748</name>
</gene>
<sequence length="357" mass="40001">MSTLDDLNERFVRLQFGSSQRTRLYEKLIDLLHNNIKLTEALDICWQHASYDGRKPKRVAAIALDTWRTRVRDGVKLGDAMQGWIPDSDRMVIKAGEEAGKVEEALRNALRIQEGMSRIRAAIWGGVAYPLVLLAAVVGFLVIFGVMVVPSFDAVFPRAKWTGAGASMAFLSDFVDIWLMPILIAFFAAIVVSIWSMPRWTGRLRVYADKVPPYSLYRMSVGVGFMLTVSAMTKANVTFTDTLRALLRDANPWYRERLARSLQLMNNGRNLGEALHQSGHSFPDEEAVLDLRAFAGLAGFEVRMQKMGEKWIDLSVVRVQGQMKVFSYFALVLMAFVIGWLGSGLQSVLSQIQSGVQ</sequence>
<feature type="transmembrane region" description="Helical" evidence="7">
    <location>
        <begin position="121"/>
        <end position="149"/>
    </location>
</feature>
<keyword evidence="3" id="KW-1003">Cell membrane</keyword>
<dbReference type="EMBL" id="CP001511">
    <property type="protein sequence ID" value="ACS43592.1"/>
    <property type="molecule type" value="Genomic_DNA"/>
</dbReference>
<evidence type="ECO:0000256" key="1">
    <source>
        <dbReference type="ARBA" id="ARBA00004651"/>
    </source>
</evidence>
<dbReference type="PANTHER" id="PTHR30012">
    <property type="entry name" value="GENERAL SECRETION PATHWAY PROTEIN"/>
    <property type="match status" value="1"/>
</dbReference>
<evidence type="ECO:0000313" key="10">
    <source>
        <dbReference type="Proteomes" id="UP000009081"/>
    </source>
</evidence>
<evidence type="ECO:0000256" key="7">
    <source>
        <dbReference type="SAM" id="Phobius"/>
    </source>
</evidence>
<protein>
    <submittedName>
        <fullName evidence="9">Type IV pilus biogenesis protein (BfpE)</fullName>
    </submittedName>
</protein>
<dbReference type="KEGG" id="mea:Mex_2p0748"/>
<feature type="domain" description="Type II secretion system protein GspF" evidence="8">
    <location>
        <begin position="225"/>
        <end position="341"/>
    </location>
</feature>
<feature type="domain" description="Type II secretion system protein GspF" evidence="8">
    <location>
        <begin position="26"/>
        <end position="150"/>
    </location>
</feature>
<evidence type="ECO:0000259" key="8">
    <source>
        <dbReference type="Pfam" id="PF00482"/>
    </source>
</evidence>
<geneLocation type="plasmid" evidence="9 10">
    <name>megaplasmid</name>
</geneLocation>
<keyword evidence="10" id="KW-1185">Reference proteome</keyword>
<dbReference type="AlphaFoldDB" id="C5B560"/>
<dbReference type="HOGENOM" id="CLU_063664_0_0_5"/>